<dbReference type="SUPFAM" id="SSF53098">
    <property type="entry name" value="Ribonuclease H-like"/>
    <property type="match status" value="1"/>
</dbReference>
<evidence type="ECO:0000313" key="4">
    <source>
        <dbReference type="Proteomes" id="UP001152888"/>
    </source>
</evidence>
<dbReference type="OrthoDB" id="6759200at2759"/>
<evidence type="ECO:0000259" key="2">
    <source>
        <dbReference type="SMART" id="SM00597"/>
    </source>
</evidence>
<dbReference type="InterPro" id="IPR025398">
    <property type="entry name" value="DUF4371"/>
</dbReference>
<feature type="compositionally biased region" description="Basic and acidic residues" evidence="1">
    <location>
        <begin position="143"/>
        <end position="160"/>
    </location>
</feature>
<organism evidence="3 4">
    <name type="scientific">Acanthoscelides obtectus</name>
    <name type="common">Bean weevil</name>
    <name type="synonym">Bruchus obtectus</name>
    <dbReference type="NCBI Taxonomy" id="200917"/>
    <lineage>
        <taxon>Eukaryota</taxon>
        <taxon>Metazoa</taxon>
        <taxon>Ecdysozoa</taxon>
        <taxon>Arthropoda</taxon>
        <taxon>Hexapoda</taxon>
        <taxon>Insecta</taxon>
        <taxon>Pterygota</taxon>
        <taxon>Neoptera</taxon>
        <taxon>Endopterygota</taxon>
        <taxon>Coleoptera</taxon>
        <taxon>Polyphaga</taxon>
        <taxon>Cucujiformia</taxon>
        <taxon>Chrysomeloidea</taxon>
        <taxon>Chrysomelidae</taxon>
        <taxon>Bruchinae</taxon>
        <taxon>Bruchini</taxon>
        <taxon>Acanthoscelides</taxon>
    </lineage>
</organism>
<proteinExistence type="predicted"/>
<evidence type="ECO:0000256" key="1">
    <source>
        <dbReference type="SAM" id="MobiDB-lite"/>
    </source>
</evidence>
<feature type="non-terminal residue" evidence="3">
    <location>
        <position position="1"/>
    </location>
</feature>
<dbReference type="AlphaFoldDB" id="A0A9P0MF51"/>
<feature type="domain" description="TTF-type" evidence="2">
    <location>
        <begin position="295"/>
        <end position="391"/>
    </location>
</feature>
<dbReference type="Pfam" id="PF14291">
    <property type="entry name" value="DUF4371"/>
    <property type="match status" value="1"/>
</dbReference>
<protein>
    <recommendedName>
        <fullName evidence="2">TTF-type domain-containing protein</fullName>
    </recommendedName>
</protein>
<keyword evidence="4" id="KW-1185">Reference proteome</keyword>
<dbReference type="InterPro" id="IPR012337">
    <property type="entry name" value="RNaseH-like_sf"/>
</dbReference>
<reference evidence="3" key="1">
    <citation type="submission" date="2022-03" db="EMBL/GenBank/DDBJ databases">
        <authorList>
            <person name="Sayadi A."/>
        </authorList>
    </citation>
    <scope>NUCLEOTIDE SEQUENCE</scope>
</reference>
<name>A0A9P0MF51_ACAOB</name>
<feature type="compositionally biased region" description="Polar residues" evidence="1">
    <location>
        <begin position="185"/>
        <end position="201"/>
    </location>
</feature>
<dbReference type="SMART" id="SM00597">
    <property type="entry name" value="ZnF_TTF"/>
    <property type="match status" value="1"/>
</dbReference>
<dbReference type="EMBL" id="CAKOFQ010008074">
    <property type="protein sequence ID" value="CAH2011494.1"/>
    <property type="molecule type" value="Genomic_DNA"/>
</dbReference>
<dbReference type="PANTHER" id="PTHR45749:SF21">
    <property type="entry name" value="DUF4371 DOMAIN-CONTAINING PROTEIN"/>
    <property type="match status" value="1"/>
</dbReference>
<dbReference type="PANTHER" id="PTHR45749">
    <property type="match status" value="1"/>
</dbReference>
<dbReference type="Proteomes" id="UP001152888">
    <property type="component" value="Unassembled WGS sequence"/>
</dbReference>
<gene>
    <name evidence="3" type="ORF">ACAOBT_LOCUS32195</name>
</gene>
<dbReference type="InterPro" id="IPR006580">
    <property type="entry name" value="Znf_TTF"/>
</dbReference>
<feature type="region of interest" description="Disordered" evidence="1">
    <location>
        <begin position="143"/>
        <end position="207"/>
    </location>
</feature>
<evidence type="ECO:0000313" key="3">
    <source>
        <dbReference type="EMBL" id="CAH2011494.1"/>
    </source>
</evidence>
<sequence length="960" mass="108869">VLHLKINSISNFVEKNYLDWKKLIGLCTDGAPDMVRVRSGLAKNLKEKNSAIVGTHRVIHWRALASKTLAQKLRQTLDSAIRIVNYIKNSALNSRLFTLLCEDLDSDHNVLLFHTEVGWLSKGNMLARLYELKGEIMKRHKPSGDFYRKQKKAREEENKKNKGSLLKYFDSTTETAESEVDREASTSATPNQKAVSSSSGGLTEFEDLPNEPAVVGEQLKLLVEDESYEVIDTLDIQDGSISDYKDIGTWPISITDNLRTLLVTRGYKAVQNLDCKFAEVIRPGPVESTKGLKGVARKLSRDWFFRTLPNGEKILRTWMAYSSVKESLFCFCCRLFGVVDKAGFNSINGFKKWWKLNPKVLEHESSSAHNDNFNKWKSLEVRLQVGATIDKQEQNMIVKEEQKLRLVLVRILDIIRFLAKQNLALRGHREIMKENDAENRGNFLGLVHLLGKYDPVLCEHLTKLKLQKKASVSYLSPEIQNEFIHCLGNYVRKKILAEVKEAKYFTIVFDSTPDFSHKDQTSQILRYVKLDGTKVQVIESFIDFLETEGKNAEDITKMILDKIESDGLDIQNCRGQAYDNAAVMSGKHSGVQMRIKAVNQNAQFVACTNHSLNLVGVQAASIAVDSVTFFGIMERVFNYFSSSTHRWKALTDVTGKGVKRLIETRWSSRYEAVAVMKTHYSEILEVLESLSGNIAENTGTRSDAGLLLTALQSLSFLAFLGLWSRVLREVNDAQLYLQTKGLNVHQCAMKIHALESFLVENRDVLVNDALDYAKNICEDLGIEITPRRSRKIKNMAGESIADAGLTYENRLRQEMFESVDRIIQEIKTRFQQLNELDIKYNFLIPTNLLNPEYKCNLGNEHCDIDVNEIEIERERLRNFLALADAKSDCGELANGMSQAMASIKFLCGALRSRRNTLYLSTEQKCSKCKQQASHARIKNMLYAFLAACHAVTVAVLDPDW</sequence>
<accession>A0A9P0MF51</accession>
<comment type="caution">
    <text evidence="3">The sequence shown here is derived from an EMBL/GenBank/DDBJ whole genome shotgun (WGS) entry which is preliminary data.</text>
</comment>